<sequence length="69" mass="7810">MRPNKMLSTSALTELIPDEAAKHLDNEIPSIQPFLNSACLVELCRYTQCIKEFKTLDTEERASREGPSK</sequence>
<dbReference type="EMBL" id="HACA01000905">
    <property type="protein sequence ID" value="CDW18266.1"/>
    <property type="molecule type" value="Transcribed_RNA"/>
</dbReference>
<evidence type="ECO:0000313" key="1">
    <source>
        <dbReference type="EMBL" id="CDW18266.1"/>
    </source>
</evidence>
<proteinExistence type="predicted"/>
<dbReference type="AlphaFoldDB" id="A0A0K2SYD4"/>
<organism evidence="1">
    <name type="scientific">Lepeophtheirus salmonis</name>
    <name type="common">Salmon louse</name>
    <name type="synonym">Caligus salmonis</name>
    <dbReference type="NCBI Taxonomy" id="72036"/>
    <lineage>
        <taxon>Eukaryota</taxon>
        <taxon>Metazoa</taxon>
        <taxon>Ecdysozoa</taxon>
        <taxon>Arthropoda</taxon>
        <taxon>Crustacea</taxon>
        <taxon>Multicrustacea</taxon>
        <taxon>Hexanauplia</taxon>
        <taxon>Copepoda</taxon>
        <taxon>Siphonostomatoida</taxon>
        <taxon>Caligidae</taxon>
        <taxon>Lepeophtheirus</taxon>
    </lineage>
</organism>
<protein>
    <submittedName>
        <fullName evidence="1">Uncharacterized protein</fullName>
    </submittedName>
</protein>
<accession>A0A0K2SYD4</accession>
<name>A0A0K2SYD4_LEPSM</name>
<reference evidence="1" key="1">
    <citation type="submission" date="2014-05" db="EMBL/GenBank/DDBJ databases">
        <authorList>
            <person name="Chronopoulou M."/>
        </authorList>
    </citation>
    <scope>NUCLEOTIDE SEQUENCE</scope>
    <source>
        <tissue evidence="1">Whole organism</tissue>
    </source>
</reference>